<proteinExistence type="inferred from homology"/>
<dbReference type="PANTHER" id="PTHR30616:SF2">
    <property type="entry name" value="PURINE NUCLEOSIDE PHOSPHORYLASE LACC1"/>
    <property type="match status" value="1"/>
</dbReference>
<dbReference type="SUPFAM" id="SSF64438">
    <property type="entry name" value="CNF1/YfiH-like putative cysteine hydrolases"/>
    <property type="match status" value="1"/>
</dbReference>
<evidence type="ECO:0000256" key="9">
    <source>
        <dbReference type="ARBA" id="ARBA00049893"/>
    </source>
</evidence>
<comment type="catalytic activity">
    <reaction evidence="9">
        <text>S-methyl-5'-thioadenosine + phosphate = 5-(methylsulfanyl)-alpha-D-ribose 1-phosphate + adenine</text>
        <dbReference type="Rhea" id="RHEA:11852"/>
        <dbReference type="ChEBI" id="CHEBI:16708"/>
        <dbReference type="ChEBI" id="CHEBI:17509"/>
        <dbReference type="ChEBI" id="CHEBI:43474"/>
        <dbReference type="ChEBI" id="CHEBI:58533"/>
        <dbReference type="EC" id="2.4.2.28"/>
    </reaction>
    <physiologicalReaction direction="left-to-right" evidence="9">
        <dbReference type="Rhea" id="RHEA:11853"/>
    </physiologicalReaction>
</comment>
<dbReference type="InterPro" id="IPR003730">
    <property type="entry name" value="Cu_polyphenol_OxRdtase"/>
</dbReference>
<dbReference type="CDD" id="cd16833">
    <property type="entry name" value="YfiH"/>
    <property type="match status" value="1"/>
</dbReference>
<evidence type="ECO:0000256" key="6">
    <source>
        <dbReference type="ARBA" id="ARBA00022833"/>
    </source>
</evidence>
<evidence type="ECO:0000256" key="7">
    <source>
        <dbReference type="ARBA" id="ARBA00047989"/>
    </source>
</evidence>
<dbReference type="GO" id="GO:0016787">
    <property type="term" value="F:hydrolase activity"/>
    <property type="evidence" value="ECO:0007669"/>
    <property type="project" value="UniProtKB-KW"/>
</dbReference>
<protein>
    <recommendedName>
        <fullName evidence="11">Purine nucleoside phosphorylase</fullName>
    </recommendedName>
</protein>
<comment type="catalytic activity">
    <reaction evidence="7">
        <text>adenosine + H2O + H(+) = inosine + NH4(+)</text>
        <dbReference type="Rhea" id="RHEA:24408"/>
        <dbReference type="ChEBI" id="CHEBI:15377"/>
        <dbReference type="ChEBI" id="CHEBI:15378"/>
        <dbReference type="ChEBI" id="CHEBI:16335"/>
        <dbReference type="ChEBI" id="CHEBI:17596"/>
        <dbReference type="ChEBI" id="CHEBI:28938"/>
        <dbReference type="EC" id="3.5.4.4"/>
    </reaction>
    <physiologicalReaction direction="left-to-right" evidence="7">
        <dbReference type="Rhea" id="RHEA:24409"/>
    </physiologicalReaction>
</comment>
<evidence type="ECO:0000256" key="5">
    <source>
        <dbReference type="ARBA" id="ARBA00022801"/>
    </source>
</evidence>
<keyword evidence="4" id="KW-0479">Metal-binding</keyword>
<evidence type="ECO:0000256" key="2">
    <source>
        <dbReference type="ARBA" id="ARBA00007353"/>
    </source>
</evidence>
<comment type="similarity">
    <text evidence="2">Belongs to the purine nucleoside phosphorylase YfiH/LACC1 family.</text>
</comment>
<gene>
    <name evidence="10" type="ORF">METZ01_LOCUS244889</name>
</gene>
<evidence type="ECO:0008006" key="11">
    <source>
        <dbReference type="Google" id="ProtNLM"/>
    </source>
</evidence>
<evidence type="ECO:0000313" key="10">
    <source>
        <dbReference type="EMBL" id="SVB92035.1"/>
    </source>
</evidence>
<dbReference type="InterPro" id="IPR011324">
    <property type="entry name" value="Cytotoxic_necrot_fac-like_cat"/>
</dbReference>
<dbReference type="InterPro" id="IPR038371">
    <property type="entry name" value="Cu_polyphenol_OxRdtase_sf"/>
</dbReference>
<evidence type="ECO:0000256" key="4">
    <source>
        <dbReference type="ARBA" id="ARBA00022723"/>
    </source>
</evidence>
<keyword evidence="5" id="KW-0378">Hydrolase</keyword>
<feature type="non-terminal residue" evidence="10">
    <location>
        <position position="154"/>
    </location>
</feature>
<comment type="catalytic activity">
    <reaction evidence="1">
        <text>inosine + phosphate = alpha-D-ribose 1-phosphate + hypoxanthine</text>
        <dbReference type="Rhea" id="RHEA:27646"/>
        <dbReference type="ChEBI" id="CHEBI:17368"/>
        <dbReference type="ChEBI" id="CHEBI:17596"/>
        <dbReference type="ChEBI" id="CHEBI:43474"/>
        <dbReference type="ChEBI" id="CHEBI:57720"/>
        <dbReference type="EC" id="2.4.2.1"/>
    </reaction>
    <physiologicalReaction direction="left-to-right" evidence="1">
        <dbReference type="Rhea" id="RHEA:27647"/>
    </physiologicalReaction>
</comment>
<accession>A0A382HY08</accession>
<evidence type="ECO:0000256" key="1">
    <source>
        <dbReference type="ARBA" id="ARBA00000553"/>
    </source>
</evidence>
<evidence type="ECO:0000256" key="3">
    <source>
        <dbReference type="ARBA" id="ARBA00022679"/>
    </source>
</evidence>
<keyword evidence="6" id="KW-0862">Zinc</keyword>
<dbReference type="Gene3D" id="3.60.140.10">
    <property type="entry name" value="CNF1/YfiH-like putative cysteine hydrolases"/>
    <property type="match status" value="1"/>
</dbReference>
<comment type="catalytic activity">
    <reaction evidence="8">
        <text>adenosine + phosphate = alpha-D-ribose 1-phosphate + adenine</text>
        <dbReference type="Rhea" id="RHEA:27642"/>
        <dbReference type="ChEBI" id="CHEBI:16335"/>
        <dbReference type="ChEBI" id="CHEBI:16708"/>
        <dbReference type="ChEBI" id="CHEBI:43474"/>
        <dbReference type="ChEBI" id="CHEBI:57720"/>
        <dbReference type="EC" id="2.4.2.1"/>
    </reaction>
    <physiologicalReaction direction="left-to-right" evidence="8">
        <dbReference type="Rhea" id="RHEA:27643"/>
    </physiologicalReaction>
</comment>
<dbReference type="GO" id="GO:0005507">
    <property type="term" value="F:copper ion binding"/>
    <property type="evidence" value="ECO:0007669"/>
    <property type="project" value="TreeGrafter"/>
</dbReference>
<dbReference type="GO" id="GO:0017061">
    <property type="term" value="F:S-methyl-5-thioadenosine phosphorylase activity"/>
    <property type="evidence" value="ECO:0007669"/>
    <property type="project" value="UniProtKB-EC"/>
</dbReference>
<sequence>MFFAHNLKTVEHCFFSRLGGNSTGLYKSLNCGNGSCDLSKNIKKNLDNIAKYYELPTNNIITLHQTHSNKSLLLKNTINNNKYLYDGIVTNKKNLILSILTADCAPILFYDPEEIIIGACHAGWKGALSGVIENTLKDMISLGAKFEDIKCAIG</sequence>
<name>A0A382HY08_9ZZZZ</name>
<keyword evidence="3" id="KW-0808">Transferase</keyword>
<reference evidence="10" key="1">
    <citation type="submission" date="2018-05" db="EMBL/GenBank/DDBJ databases">
        <authorList>
            <person name="Lanie J.A."/>
            <person name="Ng W.-L."/>
            <person name="Kazmierczak K.M."/>
            <person name="Andrzejewski T.M."/>
            <person name="Davidsen T.M."/>
            <person name="Wayne K.J."/>
            <person name="Tettelin H."/>
            <person name="Glass J.I."/>
            <person name="Rusch D."/>
            <person name="Podicherti R."/>
            <person name="Tsui H.-C.T."/>
            <person name="Winkler M.E."/>
        </authorList>
    </citation>
    <scope>NUCLEOTIDE SEQUENCE</scope>
</reference>
<evidence type="ECO:0000256" key="8">
    <source>
        <dbReference type="ARBA" id="ARBA00048968"/>
    </source>
</evidence>
<dbReference type="Pfam" id="PF02578">
    <property type="entry name" value="Cu-oxidase_4"/>
    <property type="match status" value="1"/>
</dbReference>
<dbReference type="EMBL" id="UINC01063909">
    <property type="protein sequence ID" value="SVB92035.1"/>
    <property type="molecule type" value="Genomic_DNA"/>
</dbReference>
<dbReference type="PANTHER" id="PTHR30616">
    <property type="entry name" value="UNCHARACTERIZED PROTEIN YFIH"/>
    <property type="match status" value="1"/>
</dbReference>
<organism evidence="10">
    <name type="scientific">marine metagenome</name>
    <dbReference type="NCBI Taxonomy" id="408172"/>
    <lineage>
        <taxon>unclassified sequences</taxon>
        <taxon>metagenomes</taxon>
        <taxon>ecological metagenomes</taxon>
    </lineage>
</organism>
<dbReference type="AlphaFoldDB" id="A0A382HY08"/>